<name>A0A9N9G4N7_9GLOM</name>
<dbReference type="Pfam" id="PF07714">
    <property type="entry name" value="PK_Tyr_Ser-Thr"/>
    <property type="match status" value="2"/>
</dbReference>
<dbReference type="InterPro" id="IPR051681">
    <property type="entry name" value="Ser/Thr_Kinases-Pseudokinases"/>
</dbReference>
<dbReference type="GO" id="GO:0004674">
    <property type="term" value="F:protein serine/threonine kinase activity"/>
    <property type="evidence" value="ECO:0007669"/>
    <property type="project" value="TreeGrafter"/>
</dbReference>
<evidence type="ECO:0000313" key="3">
    <source>
        <dbReference type="Proteomes" id="UP000789831"/>
    </source>
</evidence>
<dbReference type="InterPro" id="IPR011009">
    <property type="entry name" value="Kinase-like_dom_sf"/>
</dbReference>
<evidence type="ECO:0000259" key="1">
    <source>
        <dbReference type="PROSITE" id="PS50011"/>
    </source>
</evidence>
<dbReference type="OrthoDB" id="2314769at2759"/>
<feature type="non-terminal residue" evidence="2">
    <location>
        <position position="1"/>
    </location>
</feature>
<dbReference type="EMBL" id="CAJVPL010001616">
    <property type="protein sequence ID" value="CAG8580017.1"/>
    <property type="molecule type" value="Genomic_DNA"/>
</dbReference>
<dbReference type="Proteomes" id="UP000789831">
    <property type="component" value="Unassembled WGS sequence"/>
</dbReference>
<feature type="domain" description="Protein kinase" evidence="1">
    <location>
        <begin position="176"/>
        <end position="453"/>
    </location>
</feature>
<dbReference type="SUPFAM" id="SSF56112">
    <property type="entry name" value="Protein kinase-like (PK-like)"/>
    <property type="match status" value="1"/>
</dbReference>
<dbReference type="CDD" id="cd21037">
    <property type="entry name" value="MLKL_NTD"/>
    <property type="match status" value="1"/>
</dbReference>
<organism evidence="2 3">
    <name type="scientific">Ambispora gerdemannii</name>
    <dbReference type="NCBI Taxonomy" id="144530"/>
    <lineage>
        <taxon>Eukaryota</taxon>
        <taxon>Fungi</taxon>
        <taxon>Fungi incertae sedis</taxon>
        <taxon>Mucoromycota</taxon>
        <taxon>Glomeromycotina</taxon>
        <taxon>Glomeromycetes</taxon>
        <taxon>Archaeosporales</taxon>
        <taxon>Ambisporaceae</taxon>
        <taxon>Ambispora</taxon>
    </lineage>
</organism>
<keyword evidence="3" id="KW-1185">Reference proteome</keyword>
<dbReference type="Gene3D" id="3.30.200.20">
    <property type="entry name" value="Phosphorylase Kinase, domain 1"/>
    <property type="match status" value="1"/>
</dbReference>
<evidence type="ECO:0000313" key="2">
    <source>
        <dbReference type="EMBL" id="CAG8580017.1"/>
    </source>
</evidence>
<dbReference type="PROSITE" id="PS50011">
    <property type="entry name" value="PROTEIN_KINASE_DOM"/>
    <property type="match status" value="1"/>
</dbReference>
<dbReference type="InterPro" id="IPR000719">
    <property type="entry name" value="Prot_kinase_dom"/>
</dbReference>
<sequence>MSNVNVKISSSSRNSGSSVSLTIIGTKLVPSLEVAASIAQSIDEQAKKLKNNREPCKALVEQVLISQTTLEKYKPQYDDSQEAYKQYIDILKQIEEYMYIKQLRKPAKENEELLKQFMDTLTQATSAFNLELNYNEISKMSTQMHKLEISNISKGLDAHLSDIEKTRIDPNLIANDPSEKEVVRGMRKALVKKMYRSQPVAVRRTVDEYSKIDEKLKTKLKKEVVIRKLLSGCNNIEKFHGTVVDSNYLYIVTEWAENGNLCDYLQKKPNILWIDKWRIASEIGNAVNKNVLLDEHLTAKLSNFATSRSTDRLGWNAPEKIRSEVEGRKHDEKTNNIIYDFNKQTSKRGKISNEKEKEINNIKHEPLPFNKQMDVYSFAMTLWEIAANGKSPFSEITSLELENAIMAGTRPLIPDDTPPKFEEFIKKAWDNQGDRRPKIDVIATNLVKNYQLFKEENFQTKNCLTIPPSTPQRPLTS</sequence>
<dbReference type="PANTHER" id="PTHR44329">
    <property type="entry name" value="SERINE/THREONINE-PROTEIN KINASE TNNI3K-RELATED"/>
    <property type="match status" value="1"/>
</dbReference>
<accession>A0A9N9G4N7</accession>
<protein>
    <submittedName>
        <fullName evidence="2">3108_t:CDS:1</fullName>
    </submittedName>
</protein>
<proteinExistence type="predicted"/>
<dbReference type="AlphaFoldDB" id="A0A9N9G4N7"/>
<dbReference type="InterPro" id="IPR059179">
    <property type="entry name" value="MLKL-like_MCAfunc"/>
</dbReference>
<dbReference type="GO" id="GO:0005524">
    <property type="term" value="F:ATP binding"/>
    <property type="evidence" value="ECO:0007669"/>
    <property type="project" value="InterPro"/>
</dbReference>
<dbReference type="InterPro" id="IPR001245">
    <property type="entry name" value="Ser-Thr/Tyr_kinase_cat_dom"/>
</dbReference>
<gene>
    <name evidence="2" type="ORF">AGERDE_LOCUS8073</name>
</gene>
<dbReference type="Gene3D" id="1.10.510.10">
    <property type="entry name" value="Transferase(Phosphotransferase) domain 1"/>
    <property type="match status" value="1"/>
</dbReference>
<reference evidence="2" key="1">
    <citation type="submission" date="2021-06" db="EMBL/GenBank/DDBJ databases">
        <authorList>
            <person name="Kallberg Y."/>
            <person name="Tangrot J."/>
            <person name="Rosling A."/>
        </authorList>
    </citation>
    <scope>NUCLEOTIDE SEQUENCE</scope>
    <source>
        <strain evidence="2">MT106</strain>
    </source>
</reference>
<comment type="caution">
    <text evidence="2">The sequence shown here is derived from an EMBL/GenBank/DDBJ whole genome shotgun (WGS) entry which is preliminary data.</text>
</comment>